<evidence type="ECO:0008006" key="2">
    <source>
        <dbReference type="Google" id="ProtNLM"/>
    </source>
</evidence>
<reference evidence="1" key="1">
    <citation type="journal article" date="2021" name="Proc. Natl. Acad. Sci. U.S.A.">
        <title>A Catalog of Tens of Thousands of Viruses from Human Metagenomes Reveals Hidden Associations with Chronic Diseases.</title>
        <authorList>
            <person name="Tisza M.J."/>
            <person name="Buck C.B."/>
        </authorList>
    </citation>
    <scope>NUCLEOTIDE SEQUENCE</scope>
    <source>
        <strain evidence="1">CtCXW4</strain>
    </source>
</reference>
<accession>A0A8S5TQ40</accession>
<dbReference type="EMBL" id="BK032876">
    <property type="protein sequence ID" value="DAF65266.1"/>
    <property type="molecule type" value="Genomic_DNA"/>
</dbReference>
<organism evidence="1">
    <name type="scientific">Myoviridae sp. ctCXW4</name>
    <dbReference type="NCBI Taxonomy" id="2827669"/>
    <lineage>
        <taxon>Viruses</taxon>
        <taxon>Duplodnaviria</taxon>
        <taxon>Heunggongvirae</taxon>
        <taxon>Uroviricota</taxon>
        <taxon>Caudoviricetes</taxon>
    </lineage>
</organism>
<name>A0A8S5TQ40_9CAUD</name>
<evidence type="ECO:0000313" key="1">
    <source>
        <dbReference type="EMBL" id="DAF65266.1"/>
    </source>
</evidence>
<sequence>MVWILAKRLKSVFTEDMNHCYFTSYPYPHIHHIFYGSRRKLSERYGYVIPLAPYLHEFQNGSVHDNPNHGLDLQLKQMAQKHFEEHIGSREEFREVFGKSWL</sequence>
<proteinExistence type="predicted"/>
<protein>
    <recommendedName>
        <fullName evidence="2">Phosphoenolpyruvate carboxykinase</fullName>
    </recommendedName>
</protein>